<keyword evidence="4 8" id="KW-1003">Cell membrane</keyword>
<dbReference type="PANTHER" id="PTHR36488:SF8">
    <property type="entry name" value="CASP-LIKE PROTEIN 1U1"/>
    <property type="match status" value="1"/>
</dbReference>
<dbReference type="AlphaFoldDB" id="A0A4S8JRF2"/>
<dbReference type="Proteomes" id="UP000317650">
    <property type="component" value="Chromosome 1"/>
</dbReference>
<feature type="transmembrane region" description="Helical" evidence="8">
    <location>
        <begin position="69"/>
        <end position="93"/>
    </location>
</feature>
<comment type="similarity">
    <text evidence="2 8">Belongs to the Casparian strip membrane proteins (CASP) family.</text>
</comment>
<evidence type="ECO:0000256" key="8">
    <source>
        <dbReference type="RuleBase" id="RU361233"/>
    </source>
</evidence>
<proteinExistence type="inferred from homology"/>
<dbReference type="InterPro" id="IPR006459">
    <property type="entry name" value="CASP/CASPL"/>
</dbReference>
<name>A0A4S8JRF2_MUSBA</name>
<evidence type="ECO:0000256" key="2">
    <source>
        <dbReference type="ARBA" id="ARBA00007651"/>
    </source>
</evidence>
<evidence type="ECO:0000256" key="3">
    <source>
        <dbReference type="ARBA" id="ARBA00011489"/>
    </source>
</evidence>
<keyword evidence="5 8" id="KW-0812">Transmembrane</keyword>
<protein>
    <recommendedName>
        <fullName evidence="8">CASP-like protein</fullName>
    </recommendedName>
</protein>
<sequence>MPSSSPSPPPQASAPPERLLDHVLRAAAVVLTFIAAVVMGAAKEDLTPRNYFFGTSVTGPKIKSVNSAAFVYFIIANVLVLVYSIASLALSFVNRAASKGLELALSLADVVMLAFLFTSNGAASAIILVAAQGQARFFWTKFICSNASGFCASVKAAIVLSMFAAVAYLLLVFLKLLVLQKKSQ</sequence>
<dbReference type="GO" id="GO:0005886">
    <property type="term" value="C:plasma membrane"/>
    <property type="evidence" value="ECO:0007669"/>
    <property type="project" value="UniProtKB-SubCell"/>
</dbReference>
<dbReference type="InterPro" id="IPR006702">
    <property type="entry name" value="CASP_dom"/>
</dbReference>
<dbReference type="InterPro" id="IPR044173">
    <property type="entry name" value="CASPL"/>
</dbReference>
<evidence type="ECO:0000313" key="11">
    <source>
        <dbReference type="Proteomes" id="UP000317650"/>
    </source>
</evidence>
<dbReference type="PANTHER" id="PTHR36488">
    <property type="entry name" value="CASP-LIKE PROTEIN 1U1"/>
    <property type="match status" value="1"/>
</dbReference>
<comment type="subcellular location">
    <subcellularLocation>
        <location evidence="1 8">Cell membrane</location>
        <topology evidence="1 8">Multi-pass membrane protein</topology>
    </subcellularLocation>
</comment>
<keyword evidence="7 8" id="KW-0472">Membrane</keyword>
<comment type="subunit">
    <text evidence="3 8">Homodimer and heterodimers.</text>
</comment>
<evidence type="ECO:0000256" key="7">
    <source>
        <dbReference type="ARBA" id="ARBA00023136"/>
    </source>
</evidence>
<organism evidence="10 11">
    <name type="scientific">Musa balbisiana</name>
    <name type="common">Banana</name>
    <dbReference type="NCBI Taxonomy" id="52838"/>
    <lineage>
        <taxon>Eukaryota</taxon>
        <taxon>Viridiplantae</taxon>
        <taxon>Streptophyta</taxon>
        <taxon>Embryophyta</taxon>
        <taxon>Tracheophyta</taxon>
        <taxon>Spermatophyta</taxon>
        <taxon>Magnoliopsida</taxon>
        <taxon>Liliopsida</taxon>
        <taxon>Zingiberales</taxon>
        <taxon>Musaceae</taxon>
        <taxon>Musa</taxon>
    </lineage>
</organism>
<evidence type="ECO:0000256" key="1">
    <source>
        <dbReference type="ARBA" id="ARBA00004651"/>
    </source>
</evidence>
<keyword evidence="6 8" id="KW-1133">Transmembrane helix</keyword>
<feature type="domain" description="Casparian strip membrane protein" evidence="9">
    <location>
        <begin position="17"/>
        <end position="167"/>
    </location>
</feature>
<evidence type="ECO:0000256" key="6">
    <source>
        <dbReference type="ARBA" id="ARBA00022989"/>
    </source>
</evidence>
<gene>
    <name evidence="10" type="ORF">C4D60_Mb01t28600</name>
</gene>
<dbReference type="Pfam" id="PF04535">
    <property type="entry name" value="CASP_dom"/>
    <property type="match status" value="1"/>
</dbReference>
<feature type="transmembrane region" description="Helical" evidence="8">
    <location>
        <begin position="105"/>
        <end position="131"/>
    </location>
</feature>
<evidence type="ECO:0000256" key="4">
    <source>
        <dbReference type="ARBA" id="ARBA00022475"/>
    </source>
</evidence>
<comment type="caution">
    <text evidence="10">The sequence shown here is derived from an EMBL/GenBank/DDBJ whole genome shotgun (WGS) entry which is preliminary data.</text>
</comment>
<evidence type="ECO:0000256" key="5">
    <source>
        <dbReference type="ARBA" id="ARBA00022692"/>
    </source>
</evidence>
<feature type="transmembrane region" description="Helical" evidence="8">
    <location>
        <begin position="23"/>
        <end position="42"/>
    </location>
</feature>
<evidence type="ECO:0000313" key="10">
    <source>
        <dbReference type="EMBL" id="THU64640.1"/>
    </source>
</evidence>
<dbReference type="EMBL" id="PYDT01000004">
    <property type="protein sequence ID" value="THU64640.1"/>
    <property type="molecule type" value="Genomic_DNA"/>
</dbReference>
<keyword evidence="11" id="KW-1185">Reference proteome</keyword>
<reference evidence="10 11" key="1">
    <citation type="journal article" date="2019" name="Nat. Plants">
        <title>Genome sequencing of Musa balbisiana reveals subgenome evolution and function divergence in polyploid bananas.</title>
        <authorList>
            <person name="Yao X."/>
        </authorList>
    </citation>
    <scope>NUCLEOTIDE SEQUENCE [LARGE SCALE GENOMIC DNA]</scope>
    <source>
        <strain evidence="11">cv. DH-PKW</strain>
        <tissue evidence="10">Leaves</tissue>
    </source>
</reference>
<accession>A0A4S8JRF2</accession>
<dbReference type="NCBIfam" id="TIGR01569">
    <property type="entry name" value="A_tha_TIGR01569"/>
    <property type="match status" value="1"/>
</dbReference>
<feature type="transmembrane region" description="Helical" evidence="8">
    <location>
        <begin position="156"/>
        <end position="178"/>
    </location>
</feature>
<evidence type="ECO:0000259" key="9">
    <source>
        <dbReference type="Pfam" id="PF04535"/>
    </source>
</evidence>